<reference evidence="1 2" key="1">
    <citation type="submission" date="2016-11" db="EMBL/GenBank/DDBJ databases">
        <authorList>
            <person name="Jaros S."/>
            <person name="Januszkiewicz K."/>
            <person name="Wedrychowicz H."/>
        </authorList>
    </citation>
    <scope>NUCLEOTIDE SEQUENCE [LARGE SCALE GENOMIC DNA]</scope>
    <source>
        <strain evidence="1 2">GAS95</strain>
    </source>
</reference>
<evidence type="ECO:0000313" key="1">
    <source>
        <dbReference type="EMBL" id="SIO58294.1"/>
    </source>
</evidence>
<dbReference type="OrthoDB" id="9103872at2"/>
<dbReference type="EMBL" id="FSRU01000002">
    <property type="protein sequence ID" value="SIO58294.1"/>
    <property type="molecule type" value="Genomic_DNA"/>
</dbReference>
<dbReference type="AlphaFoldDB" id="A0A1N6KP42"/>
<gene>
    <name evidence="1" type="ORF">SAMN05444165_4091</name>
</gene>
<keyword evidence="2" id="KW-1185">Reference proteome</keyword>
<name>A0A1N6KP42_9BURK</name>
<proteinExistence type="predicted"/>
<dbReference type="Proteomes" id="UP000185151">
    <property type="component" value="Unassembled WGS sequence"/>
</dbReference>
<protein>
    <submittedName>
        <fullName evidence="1">Uncharacterized protein</fullName>
    </submittedName>
</protein>
<evidence type="ECO:0000313" key="2">
    <source>
        <dbReference type="Proteomes" id="UP000185151"/>
    </source>
</evidence>
<dbReference type="RefSeq" id="WP_074298611.1">
    <property type="nucleotide sequence ID" value="NZ_FSRU01000002.1"/>
</dbReference>
<sequence length="78" mass="8540">MKLDELIQRVGVDNVGVQVLSDSIIGAKQRRGFVEVSFGTDCVSLRDIAIGEWENVVFIVSVKREAFEAARTASGDKL</sequence>
<accession>A0A1N6KP42</accession>
<organism evidence="1 2">
    <name type="scientific">Paraburkholderia phenazinium</name>
    <dbReference type="NCBI Taxonomy" id="60549"/>
    <lineage>
        <taxon>Bacteria</taxon>
        <taxon>Pseudomonadati</taxon>
        <taxon>Pseudomonadota</taxon>
        <taxon>Betaproteobacteria</taxon>
        <taxon>Burkholderiales</taxon>
        <taxon>Burkholderiaceae</taxon>
        <taxon>Paraburkholderia</taxon>
    </lineage>
</organism>